<name>A0A383WB22_TETOB</name>
<protein>
    <submittedName>
        <fullName evidence="1">Uncharacterized protein</fullName>
    </submittedName>
</protein>
<sequence length="312" mass="33827">MKLSLQQPRPAAGSLVPSAPVAAQLRHVHNVFARLNRRHVASRHTRTAPAAAAAAVASTAATASVEPQLAAALWSMPYAPTRIHVVYGTPASITEIIPLQLEDLRPASVTKPALLEFLQSNLTTRAASQKGVQCMVLSSSAYLPSQLDTISSLARGIGISVALCTSRVNKHILFMPSLAGLEIDEWRQRVASITQSTCELLAPTFGKMQQLSEERLADARDAEQMLNRQLRLWHAPSWGATLQQELESNRAWRRWMAVRSLMGPPSLAAARKLIERKGMYMVELQLPLAEMLPAVEQAPAANDAAAAASPSR</sequence>
<dbReference type="AlphaFoldDB" id="A0A383WB22"/>
<gene>
    <name evidence="1" type="ORF">BQ4739_LOCUS14152</name>
</gene>
<dbReference type="EMBL" id="FNXT01001201">
    <property type="protein sequence ID" value="SZX73886.1"/>
    <property type="molecule type" value="Genomic_DNA"/>
</dbReference>
<organism evidence="1 2">
    <name type="scientific">Tetradesmus obliquus</name>
    <name type="common">Green alga</name>
    <name type="synonym">Acutodesmus obliquus</name>
    <dbReference type="NCBI Taxonomy" id="3088"/>
    <lineage>
        <taxon>Eukaryota</taxon>
        <taxon>Viridiplantae</taxon>
        <taxon>Chlorophyta</taxon>
        <taxon>core chlorophytes</taxon>
        <taxon>Chlorophyceae</taxon>
        <taxon>CS clade</taxon>
        <taxon>Sphaeropleales</taxon>
        <taxon>Scenedesmaceae</taxon>
        <taxon>Tetradesmus</taxon>
    </lineage>
</organism>
<evidence type="ECO:0000313" key="1">
    <source>
        <dbReference type="EMBL" id="SZX73886.1"/>
    </source>
</evidence>
<keyword evidence="2" id="KW-1185">Reference proteome</keyword>
<reference evidence="1 2" key="1">
    <citation type="submission" date="2016-10" db="EMBL/GenBank/DDBJ databases">
        <authorList>
            <person name="Cai Z."/>
        </authorList>
    </citation>
    <scope>NUCLEOTIDE SEQUENCE [LARGE SCALE GENOMIC DNA]</scope>
</reference>
<proteinExistence type="predicted"/>
<dbReference type="Proteomes" id="UP000256970">
    <property type="component" value="Unassembled WGS sequence"/>
</dbReference>
<evidence type="ECO:0000313" key="2">
    <source>
        <dbReference type="Proteomes" id="UP000256970"/>
    </source>
</evidence>
<accession>A0A383WB22</accession>